<dbReference type="Proteomes" id="UP000004913">
    <property type="component" value="Unassembled WGS sequence"/>
</dbReference>
<evidence type="ECO:0000256" key="9">
    <source>
        <dbReference type="RuleBase" id="RU003357"/>
    </source>
</evidence>
<keyword evidence="2 8" id="KW-0813">Transport</keyword>
<proteinExistence type="inferred from homology"/>
<accession>F5ITT4</accession>
<evidence type="ECO:0000259" key="12">
    <source>
        <dbReference type="Pfam" id="PF07715"/>
    </source>
</evidence>
<reference evidence="13 14" key="1">
    <citation type="submission" date="2011-04" db="EMBL/GenBank/DDBJ databases">
        <title>The Genome Sequence of Dysgonomonas gadei ATCC BAA-286.</title>
        <authorList>
            <consortium name="The Broad Institute Genome Sequencing Platform"/>
            <person name="Earl A."/>
            <person name="Ward D."/>
            <person name="Feldgarden M."/>
            <person name="Gevers D."/>
            <person name="Pudlo N."/>
            <person name="Martens E."/>
            <person name="Allen-Vercoe E."/>
            <person name="Young S.K."/>
            <person name="Zeng Q."/>
            <person name="Gargeya S."/>
            <person name="Fitzgerald M."/>
            <person name="Haas B."/>
            <person name="Abouelleil A."/>
            <person name="Alvarado L."/>
            <person name="Arachchi H.M."/>
            <person name="Berlin A."/>
            <person name="Brown A."/>
            <person name="Chapman S.B."/>
            <person name="Chen Z."/>
            <person name="Dunbar C."/>
            <person name="Freedman E."/>
            <person name="Gearin G."/>
            <person name="Gellesch M."/>
            <person name="Goldberg J."/>
            <person name="Griggs A."/>
            <person name="Gujja S."/>
            <person name="Heiman D."/>
            <person name="Howarth C."/>
            <person name="Larson L."/>
            <person name="Lui A."/>
            <person name="MacDonald P.J.P."/>
            <person name="Mehta T."/>
            <person name="Montmayeur A."/>
            <person name="Murphy C."/>
            <person name="Neiman D."/>
            <person name="Pearson M."/>
            <person name="Priest M."/>
            <person name="Roberts A."/>
            <person name="Saif S."/>
            <person name="Shea T."/>
            <person name="Shenoy N."/>
            <person name="Sisk P."/>
            <person name="Stolte C."/>
            <person name="Sykes S."/>
            <person name="Yandava C."/>
            <person name="Wortman J."/>
            <person name="Nusbaum C."/>
            <person name="Birren B."/>
        </authorList>
    </citation>
    <scope>NUCLEOTIDE SEQUENCE [LARGE SCALE GENOMIC DNA]</scope>
    <source>
        <strain evidence="13 14">ATCC BAA-286</strain>
    </source>
</reference>
<comment type="similarity">
    <text evidence="8 9">Belongs to the TonB-dependent receptor family.</text>
</comment>
<gene>
    <name evidence="13" type="ORF">HMPREF9455_00501</name>
</gene>
<keyword evidence="3 8" id="KW-1134">Transmembrane beta strand</keyword>
<dbReference type="STRING" id="742766.HMPREF9455_00501"/>
<feature type="domain" description="TonB-dependent receptor-like beta-barrel" evidence="11">
    <location>
        <begin position="469"/>
        <end position="809"/>
    </location>
</feature>
<dbReference type="GO" id="GO:0009279">
    <property type="term" value="C:cell outer membrane"/>
    <property type="evidence" value="ECO:0007669"/>
    <property type="project" value="UniProtKB-SubCell"/>
</dbReference>
<evidence type="ECO:0000256" key="6">
    <source>
        <dbReference type="ARBA" id="ARBA00023136"/>
    </source>
</evidence>
<dbReference type="Pfam" id="PF07715">
    <property type="entry name" value="Plug"/>
    <property type="match status" value="1"/>
</dbReference>
<dbReference type="HOGENOM" id="CLU_004317_0_1_10"/>
<evidence type="ECO:0000256" key="4">
    <source>
        <dbReference type="ARBA" id="ARBA00022692"/>
    </source>
</evidence>
<evidence type="ECO:0000313" key="14">
    <source>
        <dbReference type="Proteomes" id="UP000004913"/>
    </source>
</evidence>
<dbReference type="eggNOG" id="COG4771">
    <property type="taxonomic scope" value="Bacteria"/>
</dbReference>
<keyword evidence="14" id="KW-1185">Reference proteome</keyword>
<dbReference type="Gene3D" id="2.170.130.10">
    <property type="entry name" value="TonB-dependent receptor, plug domain"/>
    <property type="match status" value="1"/>
</dbReference>
<keyword evidence="10" id="KW-1133">Transmembrane helix</keyword>
<evidence type="ECO:0000256" key="5">
    <source>
        <dbReference type="ARBA" id="ARBA00023077"/>
    </source>
</evidence>
<keyword evidence="7 8" id="KW-0998">Cell outer membrane</keyword>
<dbReference type="PROSITE" id="PS52016">
    <property type="entry name" value="TONB_DEPENDENT_REC_3"/>
    <property type="match status" value="1"/>
</dbReference>
<dbReference type="InterPro" id="IPR023996">
    <property type="entry name" value="TonB-dep_OMP_SusC/RagA"/>
</dbReference>
<dbReference type="RefSeq" id="WP_006798008.1">
    <property type="nucleotide sequence ID" value="NZ_GL891979.1"/>
</dbReference>
<evidence type="ECO:0000259" key="11">
    <source>
        <dbReference type="Pfam" id="PF00593"/>
    </source>
</evidence>
<dbReference type="OrthoDB" id="9768177at2"/>
<dbReference type="InterPro" id="IPR036942">
    <property type="entry name" value="Beta-barrel_TonB_sf"/>
</dbReference>
<evidence type="ECO:0008006" key="15">
    <source>
        <dbReference type="Google" id="ProtNLM"/>
    </source>
</evidence>
<protein>
    <recommendedName>
        <fullName evidence="15">TonB-dependent receptor plug domain-containing protein</fullName>
    </recommendedName>
</protein>
<comment type="caution">
    <text evidence="13">The sequence shown here is derived from an EMBL/GenBank/DDBJ whole genome shotgun (WGS) entry which is preliminary data.</text>
</comment>
<feature type="transmembrane region" description="Helical" evidence="10">
    <location>
        <begin position="12"/>
        <end position="34"/>
    </location>
</feature>
<dbReference type="InterPro" id="IPR039426">
    <property type="entry name" value="TonB-dep_rcpt-like"/>
</dbReference>
<sequence>MKTHRQINAPNSGLLCRSFSSLAVATIGLFLFYAPDVQAIDENTEKKTVSHEIAPLQKGQTITITVTDADGPLIGANVVVKGTTNGNIADADGKVILHNVPENAVLVISFVGFIPKEVPVGNQNAITVNLQEDAKTLEEVVVIGYGTLDKKQVTSAVTSISGKDLMVGVGGSDISASLQGRISGLIMNNIGSANAGTTFQLRGLTSINAGKSPLIVIDGFPGGDIRSLTQDDIKSIDVLKDASAGAIYGTRATSGVILITTKSGSNTNGKVKLTYSNELTKKQAYGAPQMLTGREYAEHGIGTDHGSDTNWWNEMINDDNFSHKHHVAIDMGTEKAQVYTSFFYEKNQGISLSDEREDYGGRFNANFKLFDDWLEVRPNVDYRQAWRNNNIPAFQQAMRNNPTRSPYDPESETGYNVWLNESLDYNVVADARLSTYEGLDKWFKPEVTFKLNIKPVPGLSYSQTIGYENRQWEYHFYRSRYHRSELEESRRGAAYLNFSKTENITSEGYANYIKEFNGGHVLNATAGYSYFENNGEGFSMENFDFDVDGLKFWNIGVGSYRSDGKANLASSKNITERLFSVFGRANYSFQDKYLLQASLRHEGSSKFAADNRWADFWSVSAGWRISAESFMKSLTWLKDLKVRFGYGVTGNNDFSSSYMADMLSSDAYWMLPDGTWAYSFGKSQNVNSKLGWEENKEWNIGVDYSIFGDRFYGKFDYYRRKIDNLIYNVKVPQPPFTQGSQWQNIGSMESKGWEFEFGGDIIRTKDFTWTTNMNLSHNSGKILSLWGNNTYYNGNGFVAPGTPGDAARIEEGSKIGSFYIWKFAGFDDDGNFLLYNKNGEVIPAAQKTENDKQYMGNYLPTLIVGWRNTLTYKNLDLGISLRSWIDFDVYNTLNMYFGIQGRGNTNVLKDAYGKFAHIKGEKQICDYYLEDGTFLKIDAITLGYTLPMKKYTKFVDRIRVYGTVGNVATITGYSGMNPEVNITNWDGGTEKFWDGSFYPMTRTYTFGLQVNF</sequence>
<dbReference type="eggNOG" id="COG1629">
    <property type="taxonomic scope" value="Bacteria"/>
</dbReference>
<evidence type="ECO:0000256" key="1">
    <source>
        <dbReference type="ARBA" id="ARBA00004571"/>
    </source>
</evidence>
<dbReference type="Pfam" id="PF00593">
    <property type="entry name" value="TonB_dep_Rec_b-barrel"/>
    <property type="match status" value="1"/>
</dbReference>
<dbReference type="InterPro" id="IPR000531">
    <property type="entry name" value="Beta-barrel_TonB"/>
</dbReference>
<feature type="domain" description="TonB-dependent receptor plug" evidence="12">
    <location>
        <begin position="150"/>
        <end position="256"/>
    </location>
</feature>
<keyword evidence="5 9" id="KW-0798">TonB box</keyword>
<dbReference type="InterPro" id="IPR023997">
    <property type="entry name" value="TonB-dep_OMP_SusC/RagA_CS"/>
</dbReference>
<dbReference type="InterPro" id="IPR008969">
    <property type="entry name" value="CarboxyPept-like_regulatory"/>
</dbReference>
<name>F5ITT4_9BACT</name>
<keyword evidence="4 8" id="KW-0812">Transmembrane</keyword>
<dbReference type="EMBL" id="ADLV01000006">
    <property type="protein sequence ID" value="EGJ99468.1"/>
    <property type="molecule type" value="Genomic_DNA"/>
</dbReference>
<dbReference type="NCBIfam" id="TIGR04057">
    <property type="entry name" value="SusC_RagA_signa"/>
    <property type="match status" value="1"/>
</dbReference>
<dbReference type="NCBIfam" id="TIGR04056">
    <property type="entry name" value="OMP_RagA_SusC"/>
    <property type="match status" value="1"/>
</dbReference>
<comment type="subcellular location">
    <subcellularLocation>
        <location evidence="1 8">Cell outer membrane</location>
        <topology evidence="1 8">Multi-pass membrane protein</topology>
    </subcellularLocation>
</comment>
<dbReference type="InterPro" id="IPR037066">
    <property type="entry name" value="Plug_dom_sf"/>
</dbReference>
<dbReference type="InterPro" id="IPR012910">
    <property type="entry name" value="Plug_dom"/>
</dbReference>
<organism evidence="13 14">
    <name type="scientific">Dysgonomonas gadei ATCC BAA-286</name>
    <dbReference type="NCBI Taxonomy" id="742766"/>
    <lineage>
        <taxon>Bacteria</taxon>
        <taxon>Pseudomonadati</taxon>
        <taxon>Bacteroidota</taxon>
        <taxon>Bacteroidia</taxon>
        <taxon>Bacteroidales</taxon>
        <taxon>Dysgonomonadaceae</taxon>
        <taxon>Dysgonomonas</taxon>
    </lineage>
</organism>
<keyword evidence="6 8" id="KW-0472">Membrane</keyword>
<evidence type="ECO:0000256" key="2">
    <source>
        <dbReference type="ARBA" id="ARBA00022448"/>
    </source>
</evidence>
<evidence type="ECO:0000256" key="7">
    <source>
        <dbReference type="ARBA" id="ARBA00023237"/>
    </source>
</evidence>
<evidence type="ECO:0000313" key="13">
    <source>
        <dbReference type="EMBL" id="EGJ99468.1"/>
    </source>
</evidence>
<evidence type="ECO:0000256" key="10">
    <source>
        <dbReference type="SAM" id="Phobius"/>
    </source>
</evidence>
<dbReference type="Gene3D" id="2.40.170.20">
    <property type="entry name" value="TonB-dependent receptor, beta-barrel domain"/>
    <property type="match status" value="1"/>
</dbReference>
<evidence type="ECO:0000256" key="8">
    <source>
        <dbReference type="PROSITE-ProRule" id="PRU01360"/>
    </source>
</evidence>
<dbReference type="AlphaFoldDB" id="F5ITT4"/>
<dbReference type="Pfam" id="PF13715">
    <property type="entry name" value="CarbopepD_reg_2"/>
    <property type="match status" value="1"/>
</dbReference>
<dbReference type="SUPFAM" id="SSF56935">
    <property type="entry name" value="Porins"/>
    <property type="match status" value="1"/>
</dbReference>
<dbReference type="SUPFAM" id="SSF49464">
    <property type="entry name" value="Carboxypeptidase regulatory domain-like"/>
    <property type="match status" value="1"/>
</dbReference>
<evidence type="ECO:0000256" key="3">
    <source>
        <dbReference type="ARBA" id="ARBA00022452"/>
    </source>
</evidence>